<dbReference type="PANTHER" id="PTHR43072:SF23">
    <property type="entry name" value="UPF0039 PROTEIN C11D3.02C"/>
    <property type="match status" value="1"/>
</dbReference>
<dbReference type="AlphaFoldDB" id="A0A0M3WP01"/>
<protein>
    <submittedName>
        <fullName evidence="4">Pat</fullName>
    </submittedName>
</protein>
<dbReference type="RefSeq" id="WP_033213694.1">
    <property type="nucleotide sequence ID" value="NZ_JNWZ01000012.1"/>
</dbReference>
<dbReference type="EMBL" id="KP185121">
    <property type="protein sequence ID" value="AKO69616.1"/>
    <property type="molecule type" value="Genomic_DNA"/>
</dbReference>
<evidence type="ECO:0000259" key="3">
    <source>
        <dbReference type="PROSITE" id="PS51186"/>
    </source>
</evidence>
<gene>
    <name evidence="4" type="primary">pat</name>
</gene>
<dbReference type="InterPro" id="IPR000182">
    <property type="entry name" value="GNAT_dom"/>
</dbReference>
<organism evidence="4">
    <name type="scientific">Kitasatospora phosalacinea</name>
    <dbReference type="NCBI Taxonomy" id="2065"/>
    <lineage>
        <taxon>Bacteria</taxon>
        <taxon>Bacillati</taxon>
        <taxon>Actinomycetota</taxon>
        <taxon>Actinomycetes</taxon>
        <taxon>Kitasatosporales</taxon>
        <taxon>Streptomycetaceae</taxon>
        <taxon>Kitasatospora</taxon>
    </lineage>
</organism>
<reference evidence="4" key="1">
    <citation type="journal article" date="2015" name="J. Antibiot.">
        <title>Conserved biosynthetic pathways for phosalacine, bialaphos and newly discovered phosphonic acid natural products.</title>
        <authorList>
            <person name="Blodgett J.A.V."/>
            <person name="Zhang J.K."/>
            <person name="Yu X."/>
            <person name="Metcalf W.W."/>
        </authorList>
    </citation>
    <scope>NUCLEOTIDE SEQUENCE</scope>
    <source>
        <strain evidence="4">NRRL B-16230</strain>
    </source>
</reference>
<dbReference type="Pfam" id="PF00583">
    <property type="entry name" value="Acetyltransf_1"/>
    <property type="match status" value="1"/>
</dbReference>
<dbReference type="Gene3D" id="3.40.630.30">
    <property type="match status" value="1"/>
</dbReference>
<keyword evidence="2" id="KW-0012">Acyltransferase</keyword>
<dbReference type="PROSITE" id="PS51186">
    <property type="entry name" value="GNAT"/>
    <property type="match status" value="1"/>
</dbReference>
<dbReference type="PANTHER" id="PTHR43072">
    <property type="entry name" value="N-ACETYLTRANSFERASE"/>
    <property type="match status" value="1"/>
</dbReference>
<sequence length="189" mass="21158">MSTPEQREGVRLARAEDLPAVCEIVNFYIRTSTVNFRTSPQLPEEWEQDWAAHRERYPWYVALVGGEVAGIAYAAPWKARNAYDWTTETTVYVSDRHRGRGLGSALYERLLKTLEAQGYRSAMAVVSLPNEGSVALHEAFGFESVGRIHAAGHKLGGWHDIGFWQRRFVLDEDAPGPITPLADLSTEAP</sequence>
<proteinExistence type="predicted"/>
<dbReference type="GO" id="GO:0016747">
    <property type="term" value="F:acyltransferase activity, transferring groups other than amino-acyl groups"/>
    <property type="evidence" value="ECO:0007669"/>
    <property type="project" value="InterPro"/>
</dbReference>
<name>A0A0M3WP01_9ACTN</name>
<evidence type="ECO:0000256" key="2">
    <source>
        <dbReference type="ARBA" id="ARBA00023315"/>
    </source>
</evidence>
<feature type="domain" description="N-acetyltransferase" evidence="3">
    <location>
        <begin position="8"/>
        <end position="162"/>
    </location>
</feature>
<keyword evidence="1" id="KW-0808">Transferase</keyword>
<dbReference type="NCBIfam" id="NF040502">
    <property type="entry name" value="PPT_acetyltrans"/>
    <property type="match status" value="1"/>
</dbReference>
<dbReference type="SUPFAM" id="SSF55729">
    <property type="entry name" value="Acyl-CoA N-acyltransferases (Nat)"/>
    <property type="match status" value="1"/>
</dbReference>
<accession>A0A0M3WP01</accession>
<dbReference type="BioCyc" id="MetaCyc:MONOMER-19771"/>
<evidence type="ECO:0000256" key="1">
    <source>
        <dbReference type="ARBA" id="ARBA00022679"/>
    </source>
</evidence>
<evidence type="ECO:0000313" key="4">
    <source>
        <dbReference type="EMBL" id="AKO69616.1"/>
    </source>
</evidence>
<dbReference type="CDD" id="cd04301">
    <property type="entry name" value="NAT_SF"/>
    <property type="match status" value="1"/>
</dbReference>
<dbReference type="OrthoDB" id="3173333at2"/>
<dbReference type="InterPro" id="IPR016181">
    <property type="entry name" value="Acyl_CoA_acyltransferase"/>
</dbReference>